<evidence type="ECO:0000256" key="4">
    <source>
        <dbReference type="ARBA" id="ARBA00022801"/>
    </source>
</evidence>
<evidence type="ECO:0000256" key="1">
    <source>
        <dbReference type="ARBA" id="ARBA00001947"/>
    </source>
</evidence>
<dbReference type="Gene3D" id="2.70.70.10">
    <property type="entry name" value="Glucose Permease (Domain IIA)"/>
    <property type="match status" value="1"/>
</dbReference>
<dbReference type="GO" id="GO:0046872">
    <property type="term" value="F:metal ion binding"/>
    <property type="evidence" value="ECO:0007669"/>
    <property type="project" value="UniProtKB-KW"/>
</dbReference>
<evidence type="ECO:0000256" key="6">
    <source>
        <dbReference type="ARBA" id="ARBA00023049"/>
    </source>
</evidence>
<name>A0A1G9E6G2_9RHOB</name>
<dbReference type="STRING" id="990712.SAMN05216257_104171"/>
<keyword evidence="11" id="KW-1185">Reference proteome</keyword>
<dbReference type="Pfam" id="PF01551">
    <property type="entry name" value="Peptidase_M23"/>
    <property type="match status" value="1"/>
</dbReference>
<keyword evidence="7" id="KW-0175">Coiled coil</keyword>
<dbReference type="RefSeq" id="WP_092500390.1">
    <property type="nucleotide sequence ID" value="NZ_FNFV01000004.1"/>
</dbReference>
<dbReference type="GO" id="GO:0004222">
    <property type="term" value="F:metalloendopeptidase activity"/>
    <property type="evidence" value="ECO:0007669"/>
    <property type="project" value="TreeGrafter"/>
</dbReference>
<keyword evidence="6" id="KW-0482">Metalloprotease</keyword>
<dbReference type="AlphaFoldDB" id="A0A1G9E6G2"/>
<accession>A0A1G9E6G2</accession>
<dbReference type="GO" id="GO:0006508">
    <property type="term" value="P:proteolysis"/>
    <property type="evidence" value="ECO:0007669"/>
    <property type="project" value="UniProtKB-KW"/>
</dbReference>
<evidence type="ECO:0000259" key="9">
    <source>
        <dbReference type="Pfam" id="PF01551"/>
    </source>
</evidence>
<sequence>MRWRRLAAAVLLGLALTRPLPAAPTDPAQLALRAAHALEQAQIALERAEGAHDRVAALTKVIRAYEEGLMALREGLRRAAIREAELTRRFEAEGEKLSRLLGALMSIGGAEVPELLLHPAGPLATARAGMILGDVTPALKEQAEALRRELEELAILRELQSRAADQLEQALVGVQEARARLSEAISNREELPRRFLADPQAVASLIASSETLAAFASGLAEIGGRAPEEGPVMPAFERMRGRTPLPVTGRILRRFGEADAAGIRRPGLVIATPPRALVTSPWPATIRYRGPLLDYGNVIILEPASGYLLVLAGLDEVYGEIGEVLEAGAPVGLMGGEAPEARELLSQAPRGGGGELSETLYMELRKDNEPVDPEPWFTAG</sequence>
<dbReference type="InterPro" id="IPR011055">
    <property type="entry name" value="Dup_hybrid_motif"/>
</dbReference>
<feature type="domain" description="M23ase beta-sheet core" evidence="9">
    <location>
        <begin position="266"/>
        <end position="373"/>
    </location>
</feature>
<dbReference type="Proteomes" id="UP000199328">
    <property type="component" value="Unassembled WGS sequence"/>
</dbReference>
<dbReference type="SUPFAM" id="SSF51261">
    <property type="entry name" value="Duplicated hybrid motif"/>
    <property type="match status" value="1"/>
</dbReference>
<evidence type="ECO:0000256" key="5">
    <source>
        <dbReference type="ARBA" id="ARBA00022833"/>
    </source>
</evidence>
<keyword evidence="4 10" id="KW-0378">Hydrolase</keyword>
<dbReference type="EMBL" id="FNFV01000004">
    <property type="protein sequence ID" value="SDK71683.1"/>
    <property type="molecule type" value="Genomic_DNA"/>
</dbReference>
<feature type="chain" id="PRO_5011730213" evidence="8">
    <location>
        <begin position="23"/>
        <end position="380"/>
    </location>
</feature>
<evidence type="ECO:0000313" key="11">
    <source>
        <dbReference type="Proteomes" id="UP000199328"/>
    </source>
</evidence>
<dbReference type="PANTHER" id="PTHR21666:SF288">
    <property type="entry name" value="CELL DIVISION PROTEIN YTFB"/>
    <property type="match status" value="1"/>
</dbReference>
<comment type="cofactor">
    <cofactor evidence="1">
        <name>Zn(2+)</name>
        <dbReference type="ChEBI" id="CHEBI:29105"/>
    </cofactor>
</comment>
<feature type="signal peptide" evidence="8">
    <location>
        <begin position="1"/>
        <end position="22"/>
    </location>
</feature>
<reference evidence="11" key="1">
    <citation type="submission" date="2016-10" db="EMBL/GenBank/DDBJ databases">
        <authorList>
            <person name="Varghese N."/>
            <person name="Submissions S."/>
        </authorList>
    </citation>
    <scope>NUCLEOTIDE SEQUENCE [LARGE SCALE GENOMIC DNA]</scope>
    <source>
        <strain evidence="11">CGMCC 1.10789</strain>
    </source>
</reference>
<proteinExistence type="predicted"/>
<gene>
    <name evidence="10" type="ORF">SAMN05216257_104171</name>
</gene>
<evidence type="ECO:0000256" key="3">
    <source>
        <dbReference type="ARBA" id="ARBA00022723"/>
    </source>
</evidence>
<evidence type="ECO:0000256" key="8">
    <source>
        <dbReference type="SAM" id="SignalP"/>
    </source>
</evidence>
<dbReference type="InterPro" id="IPR050570">
    <property type="entry name" value="Cell_wall_metabolism_enzyme"/>
</dbReference>
<feature type="coiled-coil region" evidence="7">
    <location>
        <begin position="136"/>
        <end position="184"/>
    </location>
</feature>
<dbReference type="InterPro" id="IPR016047">
    <property type="entry name" value="M23ase_b-sheet_dom"/>
</dbReference>
<dbReference type="OrthoDB" id="9809144at2"/>
<evidence type="ECO:0000313" key="10">
    <source>
        <dbReference type="EMBL" id="SDK71683.1"/>
    </source>
</evidence>
<evidence type="ECO:0000256" key="7">
    <source>
        <dbReference type="SAM" id="Coils"/>
    </source>
</evidence>
<evidence type="ECO:0000256" key="2">
    <source>
        <dbReference type="ARBA" id="ARBA00022670"/>
    </source>
</evidence>
<dbReference type="PANTHER" id="PTHR21666">
    <property type="entry name" value="PEPTIDASE-RELATED"/>
    <property type="match status" value="1"/>
</dbReference>
<protein>
    <submittedName>
        <fullName evidence="10">Septal ring factor EnvC, activator of murein hydrolases AmiA and AmiB</fullName>
    </submittedName>
</protein>
<keyword evidence="5" id="KW-0862">Zinc</keyword>
<organism evidence="10 11">
    <name type="scientific">Meinhardsimonia xiamenensis</name>
    <dbReference type="NCBI Taxonomy" id="990712"/>
    <lineage>
        <taxon>Bacteria</taxon>
        <taxon>Pseudomonadati</taxon>
        <taxon>Pseudomonadota</taxon>
        <taxon>Alphaproteobacteria</taxon>
        <taxon>Rhodobacterales</taxon>
        <taxon>Paracoccaceae</taxon>
        <taxon>Meinhardsimonia</taxon>
    </lineage>
</organism>
<keyword evidence="8" id="KW-0732">Signal</keyword>
<keyword evidence="3" id="KW-0479">Metal-binding</keyword>
<keyword evidence="2" id="KW-0645">Protease</keyword>